<keyword evidence="2" id="KW-1185">Reference proteome</keyword>
<gene>
    <name evidence="1" type="ORF">FVEG_02388</name>
</gene>
<dbReference type="EMBL" id="DS022243">
    <property type="protein sequence ID" value="EWG39642.1"/>
    <property type="molecule type" value="Genomic_DNA"/>
</dbReference>
<dbReference type="VEuPathDB" id="FungiDB:FVEG_02388"/>
<dbReference type="GeneID" id="30060598"/>
<dbReference type="KEGG" id="fvr:FVEG_02388"/>
<protein>
    <submittedName>
        <fullName evidence="1">Uncharacterized protein</fullName>
    </submittedName>
</protein>
<reference evidence="1 2" key="1">
    <citation type="journal article" date="2010" name="Nature">
        <title>Comparative genomics reveals mobile pathogenicity chromosomes in Fusarium.</title>
        <authorList>
            <person name="Ma L.J."/>
            <person name="van der Does H.C."/>
            <person name="Borkovich K.A."/>
            <person name="Coleman J.J."/>
            <person name="Daboussi M.J."/>
            <person name="Di Pietro A."/>
            <person name="Dufresne M."/>
            <person name="Freitag M."/>
            <person name="Grabherr M."/>
            <person name="Henrissat B."/>
            <person name="Houterman P.M."/>
            <person name="Kang S."/>
            <person name="Shim W.B."/>
            <person name="Woloshuk C."/>
            <person name="Xie X."/>
            <person name="Xu J.R."/>
            <person name="Antoniw J."/>
            <person name="Baker S.E."/>
            <person name="Bluhm B.H."/>
            <person name="Breakspear A."/>
            <person name="Brown D.W."/>
            <person name="Butchko R.A."/>
            <person name="Chapman S."/>
            <person name="Coulson R."/>
            <person name="Coutinho P.M."/>
            <person name="Danchin E.G."/>
            <person name="Diener A."/>
            <person name="Gale L.R."/>
            <person name="Gardiner D.M."/>
            <person name="Goff S."/>
            <person name="Hammond-Kosack K.E."/>
            <person name="Hilburn K."/>
            <person name="Hua-Van A."/>
            <person name="Jonkers W."/>
            <person name="Kazan K."/>
            <person name="Kodira C.D."/>
            <person name="Koehrsen M."/>
            <person name="Kumar L."/>
            <person name="Lee Y.H."/>
            <person name="Li L."/>
            <person name="Manners J.M."/>
            <person name="Miranda-Saavedra D."/>
            <person name="Mukherjee M."/>
            <person name="Park G."/>
            <person name="Park J."/>
            <person name="Park S.Y."/>
            <person name="Proctor R.H."/>
            <person name="Regev A."/>
            <person name="Ruiz-Roldan M.C."/>
            <person name="Sain D."/>
            <person name="Sakthikumar S."/>
            <person name="Sykes S."/>
            <person name="Schwartz D.C."/>
            <person name="Turgeon B.G."/>
            <person name="Wapinski I."/>
            <person name="Yoder O."/>
            <person name="Young S."/>
            <person name="Zeng Q."/>
            <person name="Zhou S."/>
            <person name="Galagan J."/>
            <person name="Cuomo C.A."/>
            <person name="Kistler H.C."/>
            <person name="Rep M."/>
        </authorList>
    </citation>
    <scope>NUCLEOTIDE SEQUENCE [LARGE SCALE GENOMIC DNA]</scope>
    <source>
        <strain evidence="2">M3125 / FGSC 7600</strain>
    </source>
</reference>
<evidence type="ECO:0000313" key="2">
    <source>
        <dbReference type="Proteomes" id="UP000009096"/>
    </source>
</evidence>
<dbReference type="AlphaFoldDB" id="W7M430"/>
<evidence type="ECO:0000313" key="1">
    <source>
        <dbReference type="EMBL" id="EWG39642.1"/>
    </source>
</evidence>
<accession>W7M430</accession>
<dbReference type="RefSeq" id="XP_018745833.1">
    <property type="nucleotide sequence ID" value="XM_018889638.1"/>
</dbReference>
<sequence>MSRELLKKPLRGKIWQMVQVALVSKGPKCVSCRC</sequence>
<dbReference type="HOGENOM" id="CLU_3377194_0_0_1"/>
<proteinExistence type="predicted"/>
<name>W7M430_GIBM7</name>
<dbReference type="Proteomes" id="UP000009096">
    <property type="component" value="Chromosome 6"/>
</dbReference>
<dbReference type="EMBL" id="CM000583">
    <property type="protein sequence ID" value="EWG39642.1"/>
    <property type="molecule type" value="Genomic_DNA"/>
</dbReference>
<organism evidence="1 2">
    <name type="scientific">Gibberella moniliformis (strain M3125 / FGSC 7600)</name>
    <name type="common">Maize ear and stalk rot fungus</name>
    <name type="synonym">Fusarium verticillioides</name>
    <dbReference type="NCBI Taxonomy" id="334819"/>
    <lineage>
        <taxon>Eukaryota</taxon>
        <taxon>Fungi</taxon>
        <taxon>Dikarya</taxon>
        <taxon>Ascomycota</taxon>
        <taxon>Pezizomycotina</taxon>
        <taxon>Sordariomycetes</taxon>
        <taxon>Hypocreomycetidae</taxon>
        <taxon>Hypocreales</taxon>
        <taxon>Nectriaceae</taxon>
        <taxon>Fusarium</taxon>
        <taxon>Fusarium fujikuroi species complex</taxon>
    </lineage>
</organism>